<reference evidence="1" key="1">
    <citation type="submission" date="2021-03" db="EMBL/GenBank/DDBJ databases">
        <title>Whole genome sequence of Jiella sp. CQZ9-1.</title>
        <authorList>
            <person name="Tuo L."/>
        </authorList>
    </citation>
    <scope>NUCLEOTIDE SEQUENCE</scope>
    <source>
        <strain evidence="1">CQZ9-1</strain>
    </source>
</reference>
<accession>A0A939JVV8</accession>
<organism evidence="1 2">
    <name type="scientific">Jiella flava</name>
    <dbReference type="NCBI Taxonomy" id="2816857"/>
    <lineage>
        <taxon>Bacteria</taxon>
        <taxon>Pseudomonadati</taxon>
        <taxon>Pseudomonadota</taxon>
        <taxon>Alphaproteobacteria</taxon>
        <taxon>Hyphomicrobiales</taxon>
        <taxon>Aurantimonadaceae</taxon>
        <taxon>Jiella</taxon>
    </lineage>
</organism>
<dbReference type="RefSeq" id="WP_207256378.1">
    <property type="nucleotide sequence ID" value="NZ_JAFMPP010000002.1"/>
</dbReference>
<keyword evidence="1" id="KW-0418">Kinase</keyword>
<keyword evidence="1" id="KW-0808">Transferase</keyword>
<dbReference type="SUPFAM" id="SSF53795">
    <property type="entry name" value="PEP carboxykinase-like"/>
    <property type="match status" value="1"/>
</dbReference>
<protein>
    <submittedName>
        <fullName evidence="1">HPr kinase/phosphorylase</fullName>
    </submittedName>
</protein>
<dbReference type="Proteomes" id="UP000664122">
    <property type="component" value="Unassembled WGS sequence"/>
</dbReference>
<evidence type="ECO:0000313" key="1">
    <source>
        <dbReference type="EMBL" id="MBO0661671.1"/>
    </source>
</evidence>
<dbReference type="GO" id="GO:0016301">
    <property type="term" value="F:kinase activity"/>
    <property type="evidence" value="ECO:0007669"/>
    <property type="project" value="UniProtKB-KW"/>
</dbReference>
<dbReference type="Gene3D" id="3.40.50.300">
    <property type="entry name" value="P-loop containing nucleotide triphosphate hydrolases"/>
    <property type="match status" value="1"/>
</dbReference>
<proteinExistence type="predicted"/>
<dbReference type="InterPro" id="IPR027417">
    <property type="entry name" value="P-loop_NTPase"/>
</dbReference>
<dbReference type="EMBL" id="JAFMPP010000002">
    <property type="protein sequence ID" value="MBO0661671.1"/>
    <property type="molecule type" value="Genomic_DNA"/>
</dbReference>
<sequence>MTTASANLHASALALADRGILIRGPARSGKSTLLLALLRRAPGIGLRAELIADDRVIAETIAAGPGGTIRLSAPDKLKGLIEISGVGIVSEPARIAVDLWLVVDLAPQSTILRHPGALQAEILGQAAPRVVLPAREAGLAADTLLSLALSGQLPR</sequence>
<keyword evidence="2" id="KW-1185">Reference proteome</keyword>
<evidence type="ECO:0000313" key="2">
    <source>
        <dbReference type="Proteomes" id="UP000664122"/>
    </source>
</evidence>
<dbReference type="AlphaFoldDB" id="A0A939JVV8"/>
<comment type="caution">
    <text evidence="1">The sequence shown here is derived from an EMBL/GenBank/DDBJ whole genome shotgun (WGS) entry which is preliminary data.</text>
</comment>
<name>A0A939JVV8_9HYPH</name>
<gene>
    <name evidence="1" type="ORF">J1C48_03710</name>
</gene>